<evidence type="ECO:0000256" key="1">
    <source>
        <dbReference type="SAM" id="MobiDB-lite"/>
    </source>
</evidence>
<feature type="compositionally biased region" description="Polar residues" evidence="1">
    <location>
        <begin position="38"/>
        <end position="79"/>
    </location>
</feature>
<gene>
    <name evidence="2" type="ORF">HNQ07_004811</name>
</gene>
<dbReference type="Proteomes" id="UP000539473">
    <property type="component" value="Unassembled WGS sequence"/>
</dbReference>
<dbReference type="InterPro" id="IPR015943">
    <property type="entry name" value="WD40/YVTN_repeat-like_dom_sf"/>
</dbReference>
<dbReference type="EMBL" id="JACHFK010000028">
    <property type="protein sequence ID" value="MBB5379296.1"/>
    <property type="molecule type" value="Genomic_DNA"/>
</dbReference>
<sequence>MTGALALVQHASGGGAQDVLQPPTLNGPALSSRDRVSTADQTSNTVTVIHPATNTVIGQIPLSNPRSDTSAAKQRAQTN</sequence>
<organism evidence="2 3">
    <name type="scientific">Deinococcus metalli</name>
    <dbReference type="NCBI Taxonomy" id="1141878"/>
    <lineage>
        <taxon>Bacteria</taxon>
        <taxon>Thermotogati</taxon>
        <taxon>Deinococcota</taxon>
        <taxon>Deinococci</taxon>
        <taxon>Deinococcales</taxon>
        <taxon>Deinococcaceae</taxon>
        <taxon>Deinococcus</taxon>
    </lineage>
</organism>
<accession>A0A7W8NRS3</accession>
<comment type="caution">
    <text evidence="2">The sequence shown here is derived from an EMBL/GenBank/DDBJ whole genome shotgun (WGS) entry which is preliminary data.</text>
</comment>
<proteinExistence type="predicted"/>
<evidence type="ECO:0000313" key="3">
    <source>
        <dbReference type="Proteomes" id="UP000539473"/>
    </source>
</evidence>
<dbReference type="Gene3D" id="2.130.10.10">
    <property type="entry name" value="YVTN repeat-like/Quinoprotein amine dehydrogenase"/>
    <property type="match status" value="1"/>
</dbReference>
<reference evidence="2 3" key="1">
    <citation type="submission" date="2020-08" db="EMBL/GenBank/DDBJ databases">
        <title>Genomic Encyclopedia of Type Strains, Phase IV (KMG-IV): sequencing the most valuable type-strain genomes for metagenomic binning, comparative biology and taxonomic classification.</title>
        <authorList>
            <person name="Goeker M."/>
        </authorList>
    </citation>
    <scope>NUCLEOTIDE SEQUENCE [LARGE SCALE GENOMIC DNA]</scope>
    <source>
        <strain evidence="2 3">DSM 27521</strain>
    </source>
</reference>
<protein>
    <submittedName>
        <fullName evidence="2">YVTN family beta-propeller protein</fullName>
    </submittedName>
</protein>
<dbReference type="AlphaFoldDB" id="A0A7W8NRS3"/>
<evidence type="ECO:0000313" key="2">
    <source>
        <dbReference type="EMBL" id="MBB5379296.1"/>
    </source>
</evidence>
<name>A0A7W8NRS3_9DEIO</name>
<feature type="region of interest" description="Disordered" evidence="1">
    <location>
        <begin position="1"/>
        <end position="79"/>
    </location>
</feature>